<evidence type="ECO:0000313" key="3">
    <source>
        <dbReference type="EMBL" id="CAD6228942.1"/>
    </source>
</evidence>
<reference evidence="3" key="1">
    <citation type="submission" date="2020-10" db="EMBL/GenBank/DDBJ databases">
        <authorList>
            <person name="Han B."/>
            <person name="Lu T."/>
            <person name="Zhao Q."/>
            <person name="Huang X."/>
            <person name="Zhao Y."/>
        </authorList>
    </citation>
    <scope>NUCLEOTIDE SEQUENCE</scope>
</reference>
<evidence type="ECO:0000259" key="2">
    <source>
        <dbReference type="Pfam" id="PF07762"/>
    </source>
</evidence>
<keyword evidence="4" id="KW-1185">Reference proteome</keyword>
<comment type="caution">
    <text evidence="3">The sequence shown here is derived from an EMBL/GenBank/DDBJ whole genome shotgun (WGS) entry which is preliminary data.</text>
</comment>
<feature type="compositionally biased region" description="Low complexity" evidence="1">
    <location>
        <begin position="13"/>
        <end position="26"/>
    </location>
</feature>
<feature type="domain" description="DUF1618" evidence="2">
    <location>
        <begin position="286"/>
        <end position="460"/>
    </location>
</feature>
<dbReference type="PANTHER" id="PTHR33074">
    <property type="entry name" value="EXPRESSED PROTEIN-RELATED"/>
    <property type="match status" value="1"/>
</dbReference>
<dbReference type="AlphaFoldDB" id="A0A811NJG7"/>
<name>A0A811NJG7_9POAL</name>
<dbReference type="OrthoDB" id="669614at2759"/>
<organism evidence="3 4">
    <name type="scientific">Miscanthus lutarioriparius</name>
    <dbReference type="NCBI Taxonomy" id="422564"/>
    <lineage>
        <taxon>Eukaryota</taxon>
        <taxon>Viridiplantae</taxon>
        <taxon>Streptophyta</taxon>
        <taxon>Embryophyta</taxon>
        <taxon>Tracheophyta</taxon>
        <taxon>Spermatophyta</taxon>
        <taxon>Magnoliopsida</taxon>
        <taxon>Liliopsida</taxon>
        <taxon>Poales</taxon>
        <taxon>Poaceae</taxon>
        <taxon>PACMAD clade</taxon>
        <taxon>Panicoideae</taxon>
        <taxon>Andropogonodae</taxon>
        <taxon>Andropogoneae</taxon>
        <taxon>Saccharinae</taxon>
        <taxon>Miscanthus</taxon>
    </lineage>
</organism>
<dbReference type="EMBL" id="CAJGYO010000005">
    <property type="protein sequence ID" value="CAD6228942.1"/>
    <property type="molecule type" value="Genomic_DNA"/>
</dbReference>
<feature type="region of interest" description="Disordered" evidence="1">
    <location>
        <begin position="1"/>
        <end position="26"/>
    </location>
</feature>
<proteinExistence type="predicted"/>
<feature type="compositionally biased region" description="Polar residues" evidence="1">
    <location>
        <begin position="629"/>
        <end position="642"/>
    </location>
</feature>
<dbReference type="Pfam" id="PF07762">
    <property type="entry name" value="DUF1618"/>
    <property type="match status" value="1"/>
</dbReference>
<accession>A0A811NJG7</accession>
<protein>
    <recommendedName>
        <fullName evidence="2">DUF1618 domain-containing protein</fullName>
    </recommendedName>
</protein>
<dbReference type="Proteomes" id="UP000604825">
    <property type="component" value="Unassembled WGS sequence"/>
</dbReference>
<dbReference type="PANTHER" id="PTHR33074:SF83">
    <property type="entry name" value="EXPRESSED PROTEIN"/>
    <property type="match status" value="1"/>
</dbReference>
<evidence type="ECO:0000313" key="4">
    <source>
        <dbReference type="Proteomes" id="UP000604825"/>
    </source>
</evidence>
<evidence type="ECO:0000256" key="1">
    <source>
        <dbReference type="SAM" id="MobiDB-lite"/>
    </source>
</evidence>
<dbReference type="InterPro" id="IPR011676">
    <property type="entry name" value="DUF1618"/>
</dbReference>
<sequence>MASGPIDSVNTPGAAAANASGSHMASGSIDSVNAPGAAANASGSHMASGPIDSVNTPGAAANASGSHTAYGSIDSVNPPGAAANASRRLGSILLDRQRAYITKGIDSRRNETTATADSKADYLVSVSFWMAEPPGISCISVECYRPPADLRPGDLAVLPHVVGADGRFVLLRARFHSYYDMDEYFMYKAGSGESPSLQWVPLPDDDIEGIALGRVSEFGVVPRDHRNHYLLAALCDDPDAPADYHLRIYSSETKAWSTRTLLNPCPGVRKIIPDKVIALGEGSLGWVDFSCGLVACDLRQDPPVVRFIPLPEPLPGNRDKVEASLPIPGAAARSFRDLACFSGVLKFFEMERHMTEEPNDPTDKDVLYDSDLITSLKRNGVDEKKPKSRDCWRAVTWSRTVCSNFWRKECTLSGDDILLDETKHSALVSRLRGNACGELTLSDLYLAFPNLSTDGDNILYLMSVAEPGDQSGWVVAVDLGNRTVKAAVACSFKEHDASNQAFRPCTLSRYLNMTPGTEVSACRKMVQGSSANVSVEALFHALRPPLPSRRPLPHVESNPKMKELQSILLMAGKNKRARNEPHSIVQNDHVSEVQPVQTNLTQQCVNKLDQPLNPVYEQLPPAPLLPGYENSQPLWQQPSPSNKPLGEFRPRKV</sequence>
<gene>
    <name evidence="3" type="ORF">NCGR_LOCUS19587</name>
</gene>
<feature type="region of interest" description="Disordered" evidence="1">
    <location>
        <begin position="617"/>
        <end position="653"/>
    </location>
</feature>